<dbReference type="InterPro" id="IPR032095">
    <property type="entry name" value="Sacchrp_dh-like_C"/>
</dbReference>
<dbReference type="SUPFAM" id="SSF51735">
    <property type="entry name" value="NAD(P)-binding Rossmann-fold domains"/>
    <property type="match status" value="1"/>
</dbReference>
<organism evidence="4">
    <name type="scientific">Caldithrix abyssi</name>
    <dbReference type="NCBI Taxonomy" id="187145"/>
    <lineage>
        <taxon>Bacteria</taxon>
        <taxon>Pseudomonadati</taxon>
        <taxon>Calditrichota</taxon>
        <taxon>Calditrichia</taxon>
        <taxon>Calditrichales</taxon>
        <taxon>Calditrichaceae</taxon>
        <taxon>Caldithrix</taxon>
    </lineage>
</organism>
<feature type="non-terminal residue" evidence="4">
    <location>
        <position position="1"/>
    </location>
</feature>
<comment type="caution">
    <text evidence="4">The sequence shown here is derived from an EMBL/GenBank/DDBJ whole genome shotgun (WGS) entry which is preliminary data.</text>
</comment>
<dbReference type="InterPro" id="IPR036291">
    <property type="entry name" value="NAD(P)-bd_dom_sf"/>
</dbReference>
<feature type="domain" description="Saccharopine dehydrogenase-like C-terminal" evidence="3">
    <location>
        <begin position="120"/>
        <end position="364"/>
    </location>
</feature>
<sequence>KVVILGAGLIGNPMARDLARARNIKVLVVDRDISRLQALDSIEGIETRVADATDLIVLKELTADAEVVINALPGFLGYQTLKSLIELKRTVVDIAFFPEDALTLDSLAKANGVTALVDCGVAPGMSNLLVGYAQSLLGTLEEVKIYVGGLPKVRQLPWEYKAVFSPVDVIEEYTRPARFRVDGKLVIKAPLTDPEFIDFPEVGTLEAFNSDGLRTLLKTIEAPNMVEKTLRYPGHREKILFLKQSGLLETTPIEIDGCKISPLEVTCRALFKEWELKAGDQDLTVMRIEAKNITEGVRFDLLDYYDPETDIHSMARTTGFTATIMTLALLNGMITQTGIIPLELLGSNHQLVNFVFEEFKKRGVHYQQSKI</sequence>
<dbReference type="InterPro" id="IPR051168">
    <property type="entry name" value="AASS"/>
</dbReference>
<accession>A0A7V5LIK2</accession>
<dbReference type="PANTHER" id="PTHR11133:SF22">
    <property type="entry name" value="ALPHA-AMINOADIPIC SEMIALDEHYDE SYNTHASE, MITOCHONDRIAL"/>
    <property type="match status" value="1"/>
</dbReference>
<name>A0A7V5LIK2_CALAY</name>
<dbReference type="Gene3D" id="3.40.50.720">
    <property type="entry name" value="NAD(P)-binding Rossmann-like Domain"/>
    <property type="match status" value="2"/>
</dbReference>
<dbReference type="EMBL" id="DRTD01000380">
    <property type="protein sequence ID" value="HHE55148.1"/>
    <property type="molecule type" value="Genomic_DNA"/>
</dbReference>
<keyword evidence="1" id="KW-0560">Oxidoreductase</keyword>
<dbReference type="Proteomes" id="UP000886111">
    <property type="component" value="Unassembled WGS sequence"/>
</dbReference>
<dbReference type="Pfam" id="PF03435">
    <property type="entry name" value="Sacchrp_dh_NADP"/>
    <property type="match status" value="1"/>
</dbReference>
<gene>
    <name evidence="4" type="ORF">ENL21_05150</name>
</gene>
<dbReference type="SUPFAM" id="SSF55347">
    <property type="entry name" value="Glyceraldehyde-3-phosphate dehydrogenase-like, C-terminal domain"/>
    <property type="match status" value="1"/>
</dbReference>
<dbReference type="Pfam" id="PF16653">
    <property type="entry name" value="Sacchrp_dh_C"/>
    <property type="match status" value="1"/>
</dbReference>
<dbReference type="InterPro" id="IPR005097">
    <property type="entry name" value="Sacchrp_dh_NADP-bd"/>
</dbReference>
<evidence type="ECO:0000259" key="3">
    <source>
        <dbReference type="Pfam" id="PF16653"/>
    </source>
</evidence>
<feature type="domain" description="Saccharopine dehydrogenase NADP binding" evidence="2">
    <location>
        <begin position="2"/>
        <end position="116"/>
    </location>
</feature>
<evidence type="ECO:0000313" key="4">
    <source>
        <dbReference type="EMBL" id="HHE55148.1"/>
    </source>
</evidence>
<reference evidence="4" key="1">
    <citation type="journal article" date="2020" name="mSystems">
        <title>Genome- and Community-Level Interaction Insights into Carbon Utilization and Element Cycling Functions of Hydrothermarchaeota in Hydrothermal Sediment.</title>
        <authorList>
            <person name="Zhou Z."/>
            <person name="Liu Y."/>
            <person name="Xu W."/>
            <person name="Pan J."/>
            <person name="Luo Z.H."/>
            <person name="Li M."/>
        </authorList>
    </citation>
    <scope>NUCLEOTIDE SEQUENCE [LARGE SCALE GENOMIC DNA]</scope>
    <source>
        <strain evidence="4">HyVt-76</strain>
    </source>
</reference>
<dbReference type="AlphaFoldDB" id="A0A7V5LIK2"/>
<evidence type="ECO:0000259" key="2">
    <source>
        <dbReference type="Pfam" id="PF03435"/>
    </source>
</evidence>
<dbReference type="Gene3D" id="3.30.360.10">
    <property type="entry name" value="Dihydrodipicolinate Reductase, domain 2"/>
    <property type="match status" value="1"/>
</dbReference>
<dbReference type="PANTHER" id="PTHR11133">
    <property type="entry name" value="SACCHAROPINE DEHYDROGENASE"/>
    <property type="match status" value="1"/>
</dbReference>
<dbReference type="GO" id="GO:0016491">
    <property type="term" value="F:oxidoreductase activity"/>
    <property type="evidence" value="ECO:0007669"/>
    <property type="project" value="UniProtKB-KW"/>
</dbReference>
<proteinExistence type="predicted"/>
<evidence type="ECO:0000256" key="1">
    <source>
        <dbReference type="ARBA" id="ARBA00023002"/>
    </source>
</evidence>
<protein>
    <submittedName>
        <fullName evidence="4">Saccharopine dehydrogenase</fullName>
    </submittedName>
</protein>